<dbReference type="SMART" id="SM00226">
    <property type="entry name" value="LMWPc"/>
    <property type="match status" value="1"/>
</dbReference>
<dbReference type="Pfam" id="PF01451">
    <property type="entry name" value="LMWPc"/>
    <property type="match status" value="1"/>
</dbReference>
<keyword evidence="3" id="KW-1185">Reference proteome</keyword>
<comment type="caution">
    <text evidence="2">The sequence shown here is derived from an EMBL/GenBank/DDBJ whole genome shotgun (WGS) entry which is preliminary data.</text>
</comment>
<proteinExistence type="predicted"/>
<dbReference type="AlphaFoldDB" id="W9BMH0"/>
<protein>
    <submittedName>
        <fullName evidence="2">Protein tyrosine phosphatase</fullName>
    </submittedName>
</protein>
<reference evidence="2" key="2">
    <citation type="submission" date="2014-03" db="EMBL/GenBank/DDBJ databases">
        <authorList>
            <person name="Urmite Genomes"/>
        </authorList>
    </citation>
    <scope>NUCLEOTIDE SEQUENCE</scope>
    <source>
        <strain evidence="2">DSM 44829</strain>
    </source>
</reference>
<dbReference type="EMBL" id="CCBB010000003">
    <property type="protein sequence ID" value="CDO11385.1"/>
    <property type="molecule type" value="Genomic_DNA"/>
</dbReference>
<dbReference type="Gene3D" id="3.40.50.2300">
    <property type="match status" value="1"/>
</dbReference>
<dbReference type="Proteomes" id="UP000028870">
    <property type="component" value="Unassembled WGS sequence"/>
</dbReference>
<reference evidence="2" key="1">
    <citation type="submission" date="2014-03" db="EMBL/GenBank/DDBJ databases">
        <title>Draft Genome Sequence of Mycobacterium cosmeticum DSM 44829.</title>
        <authorList>
            <person name="Croce O."/>
            <person name="Robert C."/>
            <person name="Raoult D."/>
            <person name="Drancourt M."/>
        </authorList>
    </citation>
    <scope>NUCLEOTIDE SEQUENCE [LARGE SCALE GENOMIC DNA]</scope>
    <source>
        <strain evidence="2">DSM 44829</strain>
    </source>
</reference>
<evidence type="ECO:0000313" key="3">
    <source>
        <dbReference type="Proteomes" id="UP000028870"/>
    </source>
</evidence>
<dbReference type="SUPFAM" id="SSF52788">
    <property type="entry name" value="Phosphotyrosine protein phosphatases I"/>
    <property type="match status" value="1"/>
</dbReference>
<feature type="domain" description="Phosphotyrosine protein phosphatase I" evidence="1">
    <location>
        <begin position="1"/>
        <end position="141"/>
    </location>
</feature>
<dbReference type="STRING" id="258533.BN977_06227"/>
<evidence type="ECO:0000313" key="2">
    <source>
        <dbReference type="EMBL" id="CDO11385.1"/>
    </source>
</evidence>
<dbReference type="InterPro" id="IPR023485">
    <property type="entry name" value="Ptyr_pPase"/>
</dbReference>
<dbReference type="eggNOG" id="COG0394">
    <property type="taxonomic scope" value="Bacteria"/>
</dbReference>
<evidence type="ECO:0000259" key="1">
    <source>
        <dbReference type="SMART" id="SM00226"/>
    </source>
</evidence>
<accession>W9BMH0</accession>
<organism evidence="2 3">
    <name type="scientific">Mycolicibacterium cosmeticum</name>
    <dbReference type="NCBI Taxonomy" id="258533"/>
    <lineage>
        <taxon>Bacteria</taxon>
        <taxon>Bacillati</taxon>
        <taxon>Actinomycetota</taxon>
        <taxon>Actinomycetes</taxon>
        <taxon>Mycobacteriales</taxon>
        <taxon>Mycobacteriaceae</taxon>
        <taxon>Mycolicibacterium</taxon>
    </lineage>
</organism>
<sequence length="146" mass="15467">MKIPQFTAASAGTRAVVDHPMHPEAARVLESLGGDPSGFAARQLSPRIAGEADLLLTMTAAHRDAVLELAPRQLRKTFTLAEAAVLTAEYEPASVAELAALRPRLAAHQAADVPDPIGRDAAFFAATGARIFELMQPILTLCLRSS</sequence>
<gene>
    <name evidence="2" type="ORF">BN977_06227</name>
</gene>
<dbReference type="InterPro" id="IPR036196">
    <property type="entry name" value="Ptyr_pPase_sf"/>
</dbReference>
<name>W9BMH0_MYCCO</name>